<accession>A0AA39XTW7</accession>
<evidence type="ECO:0000313" key="2">
    <source>
        <dbReference type="EMBL" id="KAK0639581.1"/>
    </source>
</evidence>
<protein>
    <submittedName>
        <fullName evidence="2">Uncharacterized protein</fullName>
    </submittedName>
</protein>
<reference evidence="2" key="1">
    <citation type="submission" date="2023-06" db="EMBL/GenBank/DDBJ databases">
        <title>Genome-scale phylogeny and comparative genomics of the fungal order Sordariales.</title>
        <authorList>
            <consortium name="Lawrence Berkeley National Laboratory"/>
            <person name="Hensen N."/>
            <person name="Bonometti L."/>
            <person name="Westerberg I."/>
            <person name="Brannstrom I.O."/>
            <person name="Guillou S."/>
            <person name="Cros-Aarteil S."/>
            <person name="Calhoun S."/>
            <person name="Haridas S."/>
            <person name="Kuo A."/>
            <person name="Mondo S."/>
            <person name="Pangilinan J."/>
            <person name="Riley R."/>
            <person name="Labutti K."/>
            <person name="Andreopoulos B."/>
            <person name="Lipzen A."/>
            <person name="Chen C."/>
            <person name="Yanf M."/>
            <person name="Daum C."/>
            <person name="Ng V."/>
            <person name="Clum A."/>
            <person name="Steindorff A."/>
            <person name="Ohm R."/>
            <person name="Martin F."/>
            <person name="Silar P."/>
            <person name="Natvig D."/>
            <person name="Lalanne C."/>
            <person name="Gautier V."/>
            <person name="Ament-Velasquez S.L."/>
            <person name="Kruys A."/>
            <person name="Hutchinson M.I."/>
            <person name="Powell A.J."/>
            <person name="Barry K."/>
            <person name="Miller A.N."/>
            <person name="Grigoriev I.V."/>
            <person name="Debuchy R."/>
            <person name="Gladieux P."/>
            <person name="Thoren M.H."/>
            <person name="Johannesson H."/>
        </authorList>
    </citation>
    <scope>NUCLEOTIDE SEQUENCE</scope>
    <source>
        <strain evidence="2">SMH2532-1</strain>
    </source>
</reference>
<proteinExistence type="predicted"/>
<dbReference type="Proteomes" id="UP001174936">
    <property type="component" value="Unassembled WGS sequence"/>
</dbReference>
<feature type="compositionally biased region" description="Polar residues" evidence="1">
    <location>
        <begin position="15"/>
        <end position="43"/>
    </location>
</feature>
<gene>
    <name evidence="2" type="ORF">B0T16DRAFT_245996</name>
</gene>
<organism evidence="2 3">
    <name type="scientific">Cercophora newfieldiana</name>
    <dbReference type="NCBI Taxonomy" id="92897"/>
    <lineage>
        <taxon>Eukaryota</taxon>
        <taxon>Fungi</taxon>
        <taxon>Dikarya</taxon>
        <taxon>Ascomycota</taxon>
        <taxon>Pezizomycotina</taxon>
        <taxon>Sordariomycetes</taxon>
        <taxon>Sordariomycetidae</taxon>
        <taxon>Sordariales</taxon>
        <taxon>Lasiosphaeriaceae</taxon>
        <taxon>Cercophora</taxon>
    </lineage>
</organism>
<evidence type="ECO:0000256" key="1">
    <source>
        <dbReference type="SAM" id="MobiDB-lite"/>
    </source>
</evidence>
<feature type="region of interest" description="Disordered" evidence="1">
    <location>
        <begin position="1"/>
        <end position="64"/>
    </location>
</feature>
<keyword evidence="3" id="KW-1185">Reference proteome</keyword>
<feature type="compositionally biased region" description="Polar residues" evidence="1">
    <location>
        <begin position="51"/>
        <end position="64"/>
    </location>
</feature>
<name>A0AA39XTW7_9PEZI</name>
<dbReference type="EMBL" id="JAULSV010000007">
    <property type="protein sequence ID" value="KAK0639581.1"/>
    <property type="molecule type" value="Genomic_DNA"/>
</dbReference>
<comment type="caution">
    <text evidence="2">The sequence shown here is derived from an EMBL/GenBank/DDBJ whole genome shotgun (WGS) entry which is preliminary data.</text>
</comment>
<sequence>MSSSEFGRSLPHQDVTGTSPATTPLNCDAPTSKSKCNELNSSQSKRRRITSNHATAPSQVSLSRSLEPSSINDILRSHSRDRLYIPPFQWTAQHLDLLGCRFARNKTPRPTSEGHRVDLPAQTDFGLLANNLLCLSTTEFKTMVIRLHLENHKIIYQRSVLPFSFGSRPVVNLTTNGVFSLSGTDSAAPVMAYLDLEDVRSRRNASIKLSSDNRPNPPIAHLRQKIQRRLNPIKEAEDPYIVAVLVALAQAAAARDSLVPAVPQGEEFTPGAATPRTKVYLLARSSGTQGLYFYKAHFPPHSSTSLICPPAISQAGPSRFHTTLFPSRR</sequence>
<dbReference type="AlphaFoldDB" id="A0AA39XTW7"/>
<evidence type="ECO:0000313" key="3">
    <source>
        <dbReference type="Proteomes" id="UP001174936"/>
    </source>
</evidence>